<keyword evidence="1 4" id="KW-0812">Transmembrane</keyword>
<feature type="transmembrane region" description="Helical" evidence="4">
    <location>
        <begin position="444"/>
        <end position="465"/>
    </location>
</feature>
<dbReference type="Gene3D" id="1.20.1250.20">
    <property type="entry name" value="MFS general substrate transporter like domains"/>
    <property type="match status" value="2"/>
</dbReference>
<dbReference type="Proteomes" id="UP001164746">
    <property type="component" value="Chromosome 2"/>
</dbReference>
<feature type="transmembrane region" description="Helical" evidence="4">
    <location>
        <begin position="354"/>
        <end position="373"/>
    </location>
</feature>
<feature type="transmembrane region" description="Helical" evidence="4">
    <location>
        <begin position="379"/>
        <end position="397"/>
    </location>
</feature>
<feature type="transmembrane region" description="Helical" evidence="4">
    <location>
        <begin position="149"/>
        <end position="170"/>
    </location>
</feature>
<organism evidence="5 6">
    <name type="scientific">Mya arenaria</name>
    <name type="common">Soft-shell clam</name>
    <dbReference type="NCBI Taxonomy" id="6604"/>
    <lineage>
        <taxon>Eukaryota</taxon>
        <taxon>Metazoa</taxon>
        <taxon>Spiralia</taxon>
        <taxon>Lophotrochozoa</taxon>
        <taxon>Mollusca</taxon>
        <taxon>Bivalvia</taxon>
        <taxon>Autobranchia</taxon>
        <taxon>Heteroconchia</taxon>
        <taxon>Euheterodonta</taxon>
        <taxon>Imparidentia</taxon>
        <taxon>Neoheterodontei</taxon>
        <taxon>Myida</taxon>
        <taxon>Myoidea</taxon>
        <taxon>Myidae</taxon>
        <taxon>Mya</taxon>
    </lineage>
</organism>
<feature type="transmembrane region" description="Helical" evidence="4">
    <location>
        <begin position="327"/>
        <end position="347"/>
    </location>
</feature>
<feature type="transmembrane region" description="Helical" evidence="4">
    <location>
        <begin position="62"/>
        <end position="85"/>
    </location>
</feature>
<keyword evidence="3 4" id="KW-0472">Membrane</keyword>
<evidence type="ECO:0000256" key="1">
    <source>
        <dbReference type="ARBA" id="ARBA00022692"/>
    </source>
</evidence>
<dbReference type="EMBL" id="CP111013">
    <property type="protein sequence ID" value="WAQ96903.1"/>
    <property type="molecule type" value="Genomic_DNA"/>
</dbReference>
<evidence type="ECO:0000313" key="5">
    <source>
        <dbReference type="EMBL" id="WAQ96903.1"/>
    </source>
</evidence>
<reference evidence="5" key="1">
    <citation type="submission" date="2022-11" db="EMBL/GenBank/DDBJ databases">
        <title>Centuries of genome instability and evolution in soft-shell clam transmissible cancer (bioRxiv).</title>
        <authorList>
            <person name="Hart S.F.M."/>
            <person name="Yonemitsu M.A."/>
            <person name="Giersch R.M."/>
            <person name="Beal B.F."/>
            <person name="Arriagada G."/>
            <person name="Davis B.W."/>
            <person name="Ostrander E.A."/>
            <person name="Goff S.P."/>
            <person name="Metzger M.J."/>
        </authorList>
    </citation>
    <scope>NUCLEOTIDE SEQUENCE</scope>
    <source>
        <strain evidence="5">MELC-2E11</strain>
        <tissue evidence="5">Siphon/mantle</tissue>
    </source>
</reference>
<accession>A0ABY7DI34</accession>
<evidence type="ECO:0000256" key="2">
    <source>
        <dbReference type="ARBA" id="ARBA00022989"/>
    </source>
</evidence>
<proteinExistence type="predicted"/>
<name>A0ABY7DI34_MYAAR</name>
<gene>
    <name evidence="5" type="ORF">MAR_029593</name>
</gene>
<feature type="transmembrane region" description="Helical" evidence="4">
    <location>
        <begin position="92"/>
        <end position="113"/>
    </location>
</feature>
<dbReference type="PANTHER" id="PTHR23121">
    <property type="entry name" value="SODIUM-DEPENDENT GLUCOSE TRANSPORTER 1"/>
    <property type="match status" value="1"/>
</dbReference>
<keyword evidence="2 4" id="KW-1133">Transmembrane helix</keyword>
<dbReference type="SUPFAM" id="SSF103473">
    <property type="entry name" value="MFS general substrate transporter"/>
    <property type="match status" value="1"/>
</dbReference>
<sequence>METKEELGAKKDDAGKPMKSTVTKVIETGFLVAAWSVMGIYSEIYGPTQKDLVLKLNADYEQIAVAISGRTVGWFPGCVLGGLLVDRFGRWCHVMLAVSLEVAAAATVAVPYISSVNLLWAICFIGGIMESVINIAGQKLLLKLWLEKSAMPMILLHSGYGIGSFLIPLYTNPFLALVKTVDVPIDDKNSNVTVIPYIDQTQTYTDATQETLIIKESKIEYAYMISAGIVVLHSLSFYFFQIRERKFQEINVDKAIGKSTKAEEDRTLIEMVNPATCTGGRAWYGVQLFLLIFLHFANAGGGERIVANFIRSFSIDQLQFSNDDASFLNTTFWISFTVGRVLFSVAARWVSIRILIVIQTGGLTVVAVLMNLLGRHNTMAHWVLVQPLGLLVGPLWPSGVAWADYHLELTGLGMMIIMLGGSLGGICHLRLIGYLYESFGPQTFLYQVVGYAGLALVLAISLDVVGSQHGNRFLWNKVEREKEVNNSERL</sequence>
<feature type="transmembrane region" description="Helical" evidence="4">
    <location>
        <begin position="221"/>
        <end position="240"/>
    </location>
</feature>
<evidence type="ECO:0000256" key="3">
    <source>
        <dbReference type="ARBA" id="ARBA00023136"/>
    </source>
</evidence>
<protein>
    <submittedName>
        <fullName evidence="5">MFS4B-like protein</fullName>
    </submittedName>
</protein>
<feature type="transmembrane region" description="Helical" evidence="4">
    <location>
        <begin position="21"/>
        <end position="42"/>
    </location>
</feature>
<keyword evidence="6" id="KW-1185">Reference proteome</keyword>
<feature type="transmembrane region" description="Helical" evidence="4">
    <location>
        <begin position="409"/>
        <end position="432"/>
    </location>
</feature>
<dbReference type="PANTHER" id="PTHR23121:SF9">
    <property type="entry name" value="SODIUM-DEPENDENT GLUCOSE TRANSPORTER 1"/>
    <property type="match status" value="1"/>
</dbReference>
<dbReference type="InterPro" id="IPR036259">
    <property type="entry name" value="MFS_trans_sf"/>
</dbReference>
<evidence type="ECO:0000256" key="4">
    <source>
        <dbReference type="SAM" id="Phobius"/>
    </source>
</evidence>
<feature type="transmembrane region" description="Helical" evidence="4">
    <location>
        <begin position="119"/>
        <end position="137"/>
    </location>
</feature>
<evidence type="ECO:0000313" key="6">
    <source>
        <dbReference type="Proteomes" id="UP001164746"/>
    </source>
</evidence>